<dbReference type="AlphaFoldDB" id="A0AAD5G6I2"/>
<accession>A0AAD5G6I2</accession>
<organism evidence="1 2">
    <name type="scientific">Ambrosia artemisiifolia</name>
    <name type="common">Common ragweed</name>
    <dbReference type="NCBI Taxonomy" id="4212"/>
    <lineage>
        <taxon>Eukaryota</taxon>
        <taxon>Viridiplantae</taxon>
        <taxon>Streptophyta</taxon>
        <taxon>Embryophyta</taxon>
        <taxon>Tracheophyta</taxon>
        <taxon>Spermatophyta</taxon>
        <taxon>Magnoliopsida</taxon>
        <taxon>eudicotyledons</taxon>
        <taxon>Gunneridae</taxon>
        <taxon>Pentapetalae</taxon>
        <taxon>asterids</taxon>
        <taxon>campanulids</taxon>
        <taxon>Asterales</taxon>
        <taxon>Asteraceae</taxon>
        <taxon>Asteroideae</taxon>
        <taxon>Heliantheae alliance</taxon>
        <taxon>Heliantheae</taxon>
        <taxon>Ambrosia</taxon>
    </lineage>
</organism>
<reference evidence="1" key="1">
    <citation type="submission" date="2022-06" db="EMBL/GenBank/DDBJ databases">
        <title>Uncovering the hologenomic basis of an extraordinary plant invasion.</title>
        <authorList>
            <person name="Bieker V.C."/>
            <person name="Martin M.D."/>
            <person name="Gilbert T."/>
            <person name="Hodgins K."/>
            <person name="Battlay P."/>
            <person name="Petersen B."/>
            <person name="Wilson J."/>
        </authorList>
    </citation>
    <scope>NUCLEOTIDE SEQUENCE</scope>
    <source>
        <strain evidence="1">AA19_3_7</strain>
        <tissue evidence="1">Leaf</tissue>
    </source>
</reference>
<name>A0AAD5G6I2_AMBAR</name>
<dbReference type="EMBL" id="JAMZMK010010784">
    <property type="protein sequence ID" value="KAI7730389.1"/>
    <property type="molecule type" value="Genomic_DNA"/>
</dbReference>
<gene>
    <name evidence="1" type="ORF">M8C21_027411</name>
</gene>
<feature type="non-terminal residue" evidence="1">
    <location>
        <position position="1"/>
    </location>
</feature>
<protein>
    <submittedName>
        <fullName evidence="1">Uncharacterized protein</fullName>
    </submittedName>
</protein>
<sequence length="109" mass="12623">VIEKENNFKQLGERYRSFPPDRIIGARSDPRVTMENFNDTDTITEIWPALFRLELQKGCKVRDRLQTSSSMVMLSAGCCNGLHTVEQISEMQYVQFMLQKVSFVGNMDR</sequence>
<evidence type="ECO:0000313" key="2">
    <source>
        <dbReference type="Proteomes" id="UP001206925"/>
    </source>
</evidence>
<proteinExistence type="predicted"/>
<evidence type="ECO:0000313" key="1">
    <source>
        <dbReference type="EMBL" id="KAI7730389.1"/>
    </source>
</evidence>
<comment type="caution">
    <text evidence="1">The sequence shown here is derived from an EMBL/GenBank/DDBJ whole genome shotgun (WGS) entry which is preliminary data.</text>
</comment>
<keyword evidence="2" id="KW-1185">Reference proteome</keyword>
<dbReference type="Proteomes" id="UP001206925">
    <property type="component" value="Unassembled WGS sequence"/>
</dbReference>